<dbReference type="OrthoDB" id="2157530at2759"/>
<comment type="caution">
    <text evidence="2">The sequence shown here is derived from an EMBL/GenBank/DDBJ whole genome shotgun (WGS) entry which is preliminary data.</text>
</comment>
<dbReference type="Proteomes" id="UP000605986">
    <property type="component" value="Unassembled WGS sequence"/>
</dbReference>
<protein>
    <recommendedName>
        <fullName evidence="1">Heterokaryon incompatibility domain-containing protein</fullName>
    </recommendedName>
</protein>
<dbReference type="Pfam" id="PF06985">
    <property type="entry name" value="HET"/>
    <property type="match status" value="1"/>
</dbReference>
<reference evidence="2" key="1">
    <citation type="submission" date="2020-01" db="EMBL/GenBank/DDBJ databases">
        <title>Identification and distribution of gene clusters putatively required for synthesis of sphingolipid metabolism inhibitors in phylogenetically diverse species of the filamentous fungus Fusarium.</title>
        <authorList>
            <person name="Kim H.-S."/>
            <person name="Busman M."/>
            <person name="Brown D.W."/>
            <person name="Divon H."/>
            <person name="Uhlig S."/>
            <person name="Proctor R.H."/>
        </authorList>
    </citation>
    <scope>NUCLEOTIDE SEQUENCE</scope>
    <source>
        <strain evidence="2">NRRL 53441</strain>
    </source>
</reference>
<evidence type="ECO:0000313" key="2">
    <source>
        <dbReference type="EMBL" id="KAF4452107.1"/>
    </source>
</evidence>
<dbReference type="PANTHER" id="PTHR24148">
    <property type="entry name" value="ANKYRIN REPEAT DOMAIN-CONTAINING PROTEIN 39 HOMOLOG-RELATED"/>
    <property type="match status" value="1"/>
</dbReference>
<proteinExistence type="predicted"/>
<dbReference type="EMBL" id="JAADJG010000200">
    <property type="protein sequence ID" value="KAF4452107.1"/>
    <property type="molecule type" value="Genomic_DNA"/>
</dbReference>
<dbReference type="InterPro" id="IPR052895">
    <property type="entry name" value="HetReg/Transcr_Mod"/>
</dbReference>
<gene>
    <name evidence="2" type="ORF">F53441_5040</name>
</gene>
<sequence length="1142" mass="132836">MHYWHAQNCKKPDIALIEGLGAPTCMNCGEISPLNPVDSRHGDELKIPPGPKRSAMYLTWPLSVPYLKKAYNHDRGGVLQNALISQLDRNSYEMGLDQDMSDASCAGAVGVFQDTSPERTHPIYEPLQGPKMRVLKLHQGHFGSCLHGDFETIDLQVEDRSTVESDAMTDDDPNNRIAYEAVSYTWSKGPGKRGKDHVIYIGKWWDILPITENCFDALQNCRLKNENRRLWVDAICINQSDISERTHQVGIMRDIYSAANRVLIYLGIDNTLGGSEVECDPQSLSHNSYFSRIWVVQEIASAKQAEVLHARQSMSWNFFHRNLRHLSIKKWMRHFDQPRQIEDVHLFLTLLEDTRDCNASDPRDKMFALLGLWKVDLDPDYTLSTQAVYTGLASRLVIDKDQEVAGRLLDMASHRRSMPGLPSWVPDWSVKSQQPYHRGWHRDYPIPGETWPRYRLAKAEIAHQKFRVHGQTGSLCVSAVEIDTLAPFLSHGFWPSFNEMVTSTAGQTHISVVHEVQLRCRPTDRIFALNGYKFCLILRKVADPRIHTFIGLCEYKSRGTAELDAIRYLQDWVWLLNDGRKWRWTELISWEKAGDCWSTLREQRRLERRVCLQRLVLKAYLAKKVEDLAEDARYFLSNPRGDEHSVWAYFQQRWNRIYQRWWTAENTLVSHQQKGRSLIRTLLPGYKSLEPSTETLETTQLDQSMWLPATSNWFHWSERVTKDKLSSRYPLLAACAAKHIPFPPLHLVNETKRQIVLSINLELETGLRQLQRVAHEHFPQESPLSRESLSRSYKLYTCYDHNLQTDYWAMFLRWLSKPAAPGFDILKEESNLHSLLVWETRLKTQQQIRRAHLRLDANFDHRLEKLASTSWLSNSLDNFFGLVYQEQFELFWLSLFSGHDVEEAMHMFPAKAMGAEFARAFFWRFDRSISKACKLAGIEDGNTKKHWTKFLKWLGQGSFDPHAKHVPSDTFDPYPRPDEARVDRIENVANRFLNVLKYDGTFILPQVPENLPTDSYYLDSDFNPQPEDTQGGECLSELVHSEIRRRRLAERVFSFLFEDTEQSAKPRYVHFRTAVNSGKLPILDEPFIERWREQEKSWKTVEEYISESEWHMTSLKTKILGGLMEDEGYGKYEDVYKDIVII</sequence>
<name>A0A8H4KJ28_9HYPO</name>
<keyword evidence="3" id="KW-1185">Reference proteome</keyword>
<dbReference type="PANTHER" id="PTHR24148:SF64">
    <property type="entry name" value="HETEROKARYON INCOMPATIBILITY DOMAIN-CONTAINING PROTEIN"/>
    <property type="match status" value="1"/>
</dbReference>
<evidence type="ECO:0000313" key="3">
    <source>
        <dbReference type="Proteomes" id="UP000605986"/>
    </source>
</evidence>
<dbReference type="InterPro" id="IPR010730">
    <property type="entry name" value="HET"/>
</dbReference>
<organism evidence="2 3">
    <name type="scientific">Fusarium austroafricanum</name>
    <dbReference type="NCBI Taxonomy" id="2364996"/>
    <lineage>
        <taxon>Eukaryota</taxon>
        <taxon>Fungi</taxon>
        <taxon>Dikarya</taxon>
        <taxon>Ascomycota</taxon>
        <taxon>Pezizomycotina</taxon>
        <taxon>Sordariomycetes</taxon>
        <taxon>Hypocreomycetidae</taxon>
        <taxon>Hypocreales</taxon>
        <taxon>Nectriaceae</taxon>
        <taxon>Fusarium</taxon>
        <taxon>Fusarium concolor species complex</taxon>
    </lineage>
</organism>
<feature type="domain" description="Heterokaryon incompatibility" evidence="1">
    <location>
        <begin position="179"/>
        <end position="271"/>
    </location>
</feature>
<evidence type="ECO:0000259" key="1">
    <source>
        <dbReference type="Pfam" id="PF06985"/>
    </source>
</evidence>
<dbReference type="AlphaFoldDB" id="A0A8H4KJ28"/>
<accession>A0A8H4KJ28</accession>